<keyword evidence="3 9" id="KW-0347">Helicase</keyword>
<dbReference type="PROSITE" id="PS51194">
    <property type="entry name" value="HELICASE_CTER"/>
    <property type="match status" value="1"/>
</dbReference>
<dbReference type="PANTHER" id="PTHR47959">
    <property type="entry name" value="ATP-DEPENDENT RNA HELICASE RHLE-RELATED"/>
    <property type="match status" value="1"/>
</dbReference>
<dbReference type="GO" id="GO:0003676">
    <property type="term" value="F:nucleic acid binding"/>
    <property type="evidence" value="ECO:0007669"/>
    <property type="project" value="InterPro"/>
</dbReference>
<dbReference type="GO" id="GO:0003724">
    <property type="term" value="F:RNA helicase activity"/>
    <property type="evidence" value="ECO:0007669"/>
    <property type="project" value="InterPro"/>
</dbReference>
<keyword evidence="2" id="KW-0378">Hydrolase</keyword>
<organism evidence="9">
    <name type="scientific">hydrothermal vent metagenome</name>
    <dbReference type="NCBI Taxonomy" id="652676"/>
    <lineage>
        <taxon>unclassified sequences</taxon>
        <taxon>metagenomes</taxon>
        <taxon>ecological metagenomes</taxon>
    </lineage>
</organism>
<dbReference type="Pfam" id="PF00271">
    <property type="entry name" value="Helicase_C"/>
    <property type="match status" value="1"/>
</dbReference>
<dbReference type="PROSITE" id="PS00039">
    <property type="entry name" value="DEAD_ATP_HELICASE"/>
    <property type="match status" value="1"/>
</dbReference>
<dbReference type="InterPro" id="IPR014001">
    <property type="entry name" value="Helicase_ATP-bd"/>
</dbReference>
<reference evidence="9" key="1">
    <citation type="submission" date="2015-10" db="EMBL/GenBank/DDBJ databases">
        <authorList>
            <person name="Gilbert D.G."/>
        </authorList>
    </citation>
    <scope>NUCLEOTIDE SEQUENCE</scope>
</reference>
<evidence type="ECO:0000259" key="7">
    <source>
        <dbReference type="PROSITE" id="PS51194"/>
    </source>
</evidence>
<dbReference type="EMBL" id="CZRL01000074">
    <property type="protein sequence ID" value="CUS52032.1"/>
    <property type="molecule type" value="Genomic_DNA"/>
</dbReference>
<evidence type="ECO:0000256" key="2">
    <source>
        <dbReference type="ARBA" id="ARBA00022801"/>
    </source>
</evidence>
<dbReference type="InterPro" id="IPR014014">
    <property type="entry name" value="RNA_helicase_DEAD_Q_motif"/>
</dbReference>
<dbReference type="InterPro" id="IPR050079">
    <property type="entry name" value="DEAD_box_RNA_helicase"/>
</dbReference>
<feature type="domain" description="DEAD-box RNA helicase Q" evidence="8">
    <location>
        <begin position="1"/>
        <end position="29"/>
    </location>
</feature>
<accession>A0A160TSH0</accession>
<dbReference type="CDD" id="cd18787">
    <property type="entry name" value="SF2_C_DEAD"/>
    <property type="match status" value="1"/>
</dbReference>
<dbReference type="InterPro" id="IPR027417">
    <property type="entry name" value="P-loop_NTPase"/>
</dbReference>
<dbReference type="PANTHER" id="PTHR47959:SF17">
    <property type="entry name" value="ATP-DEPENDENT RNA HELICASE DEAD BOX FAMILY"/>
    <property type="match status" value="1"/>
</dbReference>
<evidence type="ECO:0000313" key="9">
    <source>
        <dbReference type="EMBL" id="CUS52032.1"/>
    </source>
</evidence>
<feature type="domain" description="Helicase C-terminal" evidence="7">
    <location>
        <begin position="234"/>
        <end position="383"/>
    </location>
</feature>
<dbReference type="GO" id="GO:0005524">
    <property type="term" value="F:ATP binding"/>
    <property type="evidence" value="ECO:0007669"/>
    <property type="project" value="UniProtKB-KW"/>
</dbReference>
<name>A0A160TSH0_9ZZZZ</name>
<feature type="region of interest" description="Disordered" evidence="5">
    <location>
        <begin position="373"/>
        <end position="432"/>
    </location>
</feature>
<keyword evidence="4" id="KW-0067">ATP-binding</keyword>
<feature type="domain" description="Helicase ATP-binding" evidence="6">
    <location>
        <begin position="32"/>
        <end position="206"/>
    </location>
</feature>
<evidence type="ECO:0000256" key="3">
    <source>
        <dbReference type="ARBA" id="ARBA00022806"/>
    </source>
</evidence>
<dbReference type="PROSITE" id="PS51195">
    <property type="entry name" value="Q_MOTIF"/>
    <property type="match status" value="1"/>
</dbReference>
<dbReference type="Gene3D" id="3.40.50.300">
    <property type="entry name" value="P-loop containing nucleotide triphosphate hydrolases"/>
    <property type="match status" value="2"/>
</dbReference>
<keyword evidence="1" id="KW-0547">Nucleotide-binding</keyword>
<dbReference type="SUPFAM" id="SSF52540">
    <property type="entry name" value="P-loop containing nucleoside triphosphate hydrolases"/>
    <property type="match status" value="1"/>
</dbReference>
<evidence type="ECO:0000259" key="6">
    <source>
        <dbReference type="PROSITE" id="PS51192"/>
    </source>
</evidence>
<dbReference type="InterPro" id="IPR044742">
    <property type="entry name" value="DEAD/DEAH_RhlB"/>
</dbReference>
<gene>
    <name evidence="9" type="ORF">MGWOODY_XGa1207</name>
</gene>
<evidence type="ECO:0000256" key="5">
    <source>
        <dbReference type="SAM" id="MobiDB-lite"/>
    </source>
</evidence>
<dbReference type="GO" id="GO:0016787">
    <property type="term" value="F:hydrolase activity"/>
    <property type="evidence" value="ECO:0007669"/>
    <property type="project" value="UniProtKB-KW"/>
</dbReference>
<dbReference type="SMART" id="SM00487">
    <property type="entry name" value="DEXDc"/>
    <property type="match status" value="1"/>
</dbReference>
<dbReference type="GO" id="GO:0005829">
    <property type="term" value="C:cytosol"/>
    <property type="evidence" value="ECO:0007669"/>
    <property type="project" value="TreeGrafter"/>
</dbReference>
<dbReference type="InterPro" id="IPR000629">
    <property type="entry name" value="RNA-helicase_DEAD-box_CS"/>
</dbReference>
<dbReference type="InterPro" id="IPR011545">
    <property type="entry name" value="DEAD/DEAH_box_helicase_dom"/>
</dbReference>
<sequence>MLFKELKLDPRLLEAIEKSGFTEPTDIQRKAIPVVLSGADLMASAQTGTGKTAAFVLPALQHILRPSKKSGIGPRVLVLTPTRELAMQIDQHIRQFSRYSKITTGSIVGGMSYSPQLKMLRNRLDLLVATPGRLMDHMEQGKVDFSRLEILVLDEADRMLDMGFIDAVKDIAAAIPRDRQTLLFSATLEGQVVKIANQLLKKPQSIALTANHDQHRSIRQHMHLADSKAHKHKLLTHHLSNGQLTKALIFTSTKRGADQLAKTLRSNDHKSAALHGDMSQNKRRQTVENLRKGRVEMLVATDVAARGLDIKDISHVINFDLPMVAEDYIHRIGRTGRAGATGCAISLVGSADWQKLSQIEKLTGRKINREVIEGLEPTSSEPTTKHSGKSSPKFKRKFAGHPKGKSTHKPGHWRKGSSGAKRAKQPRVKKAA</sequence>
<dbReference type="InterPro" id="IPR001650">
    <property type="entry name" value="Helicase_C-like"/>
</dbReference>
<feature type="compositionally biased region" description="Basic residues" evidence="5">
    <location>
        <begin position="386"/>
        <end position="432"/>
    </location>
</feature>
<proteinExistence type="predicted"/>
<protein>
    <submittedName>
        <fullName evidence="9">ATP-dependent RNA helicase NGO0650</fullName>
    </submittedName>
</protein>
<evidence type="ECO:0000256" key="4">
    <source>
        <dbReference type="ARBA" id="ARBA00022840"/>
    </source>
</evidence>
<dbReference type="Pfam" id="PF00270">
    <property type="entry name" value="DEAD"/>
    <property type="match status" value="1"/>
</dbReference>
<dbReference type="CDD" id="cd00268">
    <property type="entry name" value="DEADc"/>
    <property type="match status" value="1"/>
</dbReference>
<dbReference type="SMART" id="SM00490">
    <property type="entry name" value="HELICc"/>
    <property type="match status" value="1"/>
</dbReference>
<dbReference type="PROSITE" id="PS51192">
    <property type="entry name" value="HELICASE_ATP_BIND_1"/>
    <property type="match status" value="1"/>
</dbReference>
<evidence type="ECO:0000259" key="8">
    <source>
        <dbReference type="PROSITE" id="PS51195"/>
    </source>
</evidence>
<dbReference type="AlphaFoldDB" id="A0A160TSH0"/>
<evidence type="ECO:0000256" key="1">
    <source>
        <dbReference type="ARBA" id="ARBA00022741"/>
    </source>
</evidence>